<dbReference type="Proteomes" id="UP001156694">
    <property type="component" value="Unassembled WGS sequence"/>
</dbReference>
<dbReference type="EMBL" id="BSNN01000007">
    <property type="protein sequence ID" value="GLQ35966.1"/>
    <property type="molecule type" value="Genomic_DNA"/>
</dbReference>
<dbReference type="Gene3D" id="3.40.640.10">
    <property type="entry name" value="Type I PLP-dependent aspartate aminotransferase-like (Major domain)"/>
    <property type="match status" value="1"/>
</dbReference>
<keyword evidence="3" id="KW-0032">Aminotransferase</keyword>
<dbReference type="InterPro" id="IPR015424">
    <property type="entry name" value="PyrdxlP-dep_Trfase"/>
</dbReference>
<dbReference type="GO" id="GO:0008483">
    <property type="term" value="F:transaminase activity"/>
    <property type="evidence" value="ECO:0007669"/>
    <property type="project" value="UniProtKB-KW"/>
</dbReference>
<keyword evidence="3" id="KW-0808">Transferase</keyword>
<evidence type="ECO:0000313" key="3">
    <source>
        <dbReference type="EMBL" id="GLQ35966.1"/>
    </source>
</evidence>
<dbReference type="Pfam" id="PF01041">
    <property type="entry name" value="DegT_DnrJ_EryC1"/>
    <property type="match status" value="1"/>
</dbReference>
<dbReference type="InterPro" id="IPR015422">
    <property type="entry name" value="PyrdxlP-dep_Trfase_small"/>
</dbReference>
<dbReference type="InterPro" id="IPR015421">
    <property type="entry name" value="PyrdxlP-dep_Trfase_major"/>
</dbReference>
<dbReference type="RefSeq" id="WP_284379191.1">
    <property type="nucleotide sequence ID" value="NZ_BSNN01000007.1"/>
</dbReference>
<dbReference type="PIRSF" id="PIRSF000390">
    <property type="entry name" value="PLP_StrS"/>
    <property type="match status" value="1"/>
</dbReference>
<keyword evidence="4" id="KW-1185">Reference proteome</keyword>
<dbReference type="SUPFAM" id="SSF53383">
    <property type="entry name" value="PLP-dependent transferases"/>
    <property type="match status" value="1"/>
</dbReference>
<name>A0ABQ5VY05_9RHOB</name>
<evidence type="ECO:0000256" key="2">
    <source>
        <dbReference type="RuleBase" id="RU004508"/>
    </source>
</evidence>
<comment type="caution">
    <text evidence="3">The sequence shown here is derived from an EMBL/GenBank/DDBJ whole genome shotgun (WGS) entry which is preliminary data.</text>
</comment>
<gene>
    <name evidence="3" type="ORF">GCM10007939_22500</name>
</gene>
<protein>
    <submittedName>
        <fullName evidence="3">Pilin glycosylation aminotransferase PglC</fullName>
    </submittedName>
</protein>
<dbReference type="Gene3D" id="3.90.1150.10">
    <property type="entry name" value="Aspartate Aminotransferase, domain 1"/>
    <property type="match status" value="1"/>
</dbReference>
<evidence type="ECO:0000313" key="4">
    <source>
        <dbReference type="Proteomes" id="UP001156694"/>
    </source>
</evidence>
<keyword evidence="2" id="KW-0663">Pyridoxal phosphate</keyword>
<dbReference type="PANTHER" id="PTHR30244">
    <property type="entry name" value="TRANSAMINASE"/>
    <property type="match status" value="1"/>
</dbReference>
<sequence>MLNGPFSPWPSFTDEEANAVSQILLSNKVNYWTGTQGREFEKEFAEFAGANHAIAVANGTLALDLALQGLGIGARNGGQASDEVIVTPRSFMASVSAVVSAGAIPVFADIDADSQNITPHTVAPHITTSTRAILCVHLGGWPCDMLGFKQLVTGRDIKLIEDCAQAHGAKIGDTPVGALGDVGAWSFCQDKIITTGGEGGMVTCNDPALWKRMWAHKDHGKSWDAVYEKQHPPGYRWVIEDFGTNWRLAEMQSAIGRIQLRRLAEWQDARQKNAKRLESTLAEFAHATGPVRITPTPSGITHAFYRFCAFVRPENLGKDWTRDRIVDAISTAGVPCFQGTCSELYREAAFDSTGWRPTQPLETTKKLGDTCLTFLVHPTLTQAEMDKSCRVIQTILAQATG</sequence>
<dbReference type="InterPro" id="IPR000653">
    <property type="entry name" value="DegT/StrS_aminotransferase"/>
</dbReference>
<proteinExistence type="inferred from homology"/>
<dbReference type="CDD" id="cd00616">
    <property type="entry name" value="AHBA_syn"/>
    <property type="match status" value="1"/>
</dbReference>
<organism evidence="3 4">
    <name type="scientific">Amylibacter marinus</name>
    <dbReference type="NCBI Taxonomy" id="1475483"/>
    <lineage>
        <taxon>Bacteria</taxon>
        <taxon>Pseudomonadati</taxon>
        <taxon>Pseudomonadota</taxon>
        <taxon>Alphaproteobacteria</taxon>
        <taxon>Rhodobacterales</taxon>
        <taxon>Paracoccaceae</taxon>
        <taxon>Amylibacter</taxon>
    </lineage>
</organism>
<comment type="similarity">
    <text evidence="1 2">Belongs to the DegT/DnrJ/EryC1 family.</text>
</comment>
<accession>A0ABQ5VY05</accession>
<reference evidence="4" key="1">
    <citation type="journal article" date="2019" name="Int. J. Syst. Evol. Microbiol.">
        <title>The Global Catalogue of Microorganisms (GCM) 10K type strain sequencing project: providing services to taxonomists for standard genome sequencing and annotation.</title>
        <authorList>
            <consortium name="The Broad Institute Genomics Platform"/>
            <consortium name="The Broad Institute Genome Sequencing Center for Infectious Disease"/>
            <person name="Wu L."/>
            <person name="Ma J."/>
        </authorList>
    </citation>
    <scope>NUCLEOTIDE SEQUENCE [LARGE SCALE GENOMIC DNA]</scope>
    <source>
        <strain evidence="4">NBRC 110140</strain>
    </source>
</reference>
<evidence type="ECO:0000256" key="1">
    <source>
        <dbReference type="ARBA" id="ARBA00037999"/>
    </source>
</evidence>
<dbReference type="PANTHER" id="PTHR30244:SF34">
    <property type="entry name" value="DTDP-4-AMINO-4,6-DIDEOXYGALACTOSE TRANSAMINASE"/>
    <property type="match status" value="1"/>
</dbReference>